<dbReference type="EMBL" id="JARJCW010000022">
    <property type="protein sequence ID" value="KAJ7212974.1"/>
    <property type="molecule type" value="Genomic_DNA"/>
</dbReference>
<name>A0AAD6VH82_9AGAR</name>
<comment type="caution">
    <text evidence="1">The sequence shown here is derived from an EMBL/GenBank/DDBJ whole genome shotgun (WGS) entry which is preliminary data.</text>
</comment>
<evidence type="ECO:0000313" key="2">
    <source>
        <dbReference type="Proteomes" id="UP001219525"/>
    </source>
</evidence>
<proteinExistence type="predicted"/>
<dbReference type="AlphaFoldDB" id="A0AAD6VH82"/>
<keyword evidence="2" id="KW-1185">Reference proteome</keyword>
<evidence type="ECO:0000313" key="1">
    <source>
        <dbReference type="EMBL" id="KAJ7212974.1"/>
    </source>
</evidence>
<dbReference type="Gene3D" id="3.40.30.10">
    <property type="entry name" value="Glutaredoxin"/>
    <property type="match status" value="1"/>
</dbReference>
<sequence length="181" mass="19347">MPVHAAQPARAQKHKTLALAARPPLVLTPAQELAALSSFLASLPQNVIPLSVDPALPLDPELVLDFDTRSPRALEEVQRLAVDVWAQNPVFYSPASRELKALLSALHLHPPPLFVDIDTRDDADALLARLTASPFPKSPVLLVGGSPVGSMADIRELQRSIAAAGAVIGGAGWKGRKHHRK</sequence>
<dbReference type="Proteomes" id="UP001219525">
    <property type="component" value="Unassembled WGS sequence"/>
</dbReference>
<gene>
    <name evidence="1" type="ORF">GGX14DRAFT_361058</name>
</gene>
<organism evidence="1 2">
    <name type="scientific">Mycena pura</name>
    <dbReference type="NCBI Taxonomy" id="153505"/>
    <lineage>
        <taxon>Eukaryota</taxon>
        <taxon>Fungi</taxon>
        <taxon>Dikarya</taxon>
        <taxon>Basidiomycota</taxon>
        <taxon>Agaricomycotina</taxon>
        <taxon>Agaricomycetes</taxon>
        <taxon>Agaricomycetidae</taxon>
        <taxon>Agaricales</taxon>
        <taxon>Marasmiineae</taxon>
        <taxon>Mycenaceae</taxon>
        <taxon>Mycena</taxon>
    </lineage>
</organism>
<protein>
    <submittedName>
        <fullName evidence="1">Uncharacterized protein</fullName>
    </submittedName>
</protein>
<accession>A0AAD6VH82</accession>
<reference evidence="1" key="1">
    <citation type="submission" date="2023-03" db="EMBL/GenBank/DDBJ databases">
        <title>Massive genome expansion in bonnet fungi (Mycena s.s.) driven by repeated elements and novel gene families across ecological guilds.</title>
        <authorList>
            <consortium name="Lawrence Berkeley National Laboratory"/>
            <person name="Harder C.B."/>
            <person name="Miyauchi S."/>
            <person name="Viragh M."/>
            <person name="Kuo A."/>
            <person name="Thoen E."/>
            <person name="Andreopoulos B."/>
            <person name="Lu D."/>
            <person name="Skrede I."/>
            <person name="Drula E."/>
            <person name="Henrissat B."/>
            <person name="Morin E."/>
            <person name="Kohler A."/>
            <person name="Barry K."/>
            <person name="LaButti K."/>
            <person name="Morin E."/>
            <person name="Salamov A."/>
            <person name="Lipzen A."/>
            <person name="Mereny Z."/>
            <person name="Hegedus B."/>
            <person name="Baldrian P."/>
            <person name="Stursova M."/>
            <person name="Weitz H."/>
            <person name="Taylor A."/>
            <person name="Grigoriev I.V."/>
            <person name="Nagy L.G."/>
            <person name="Martin F."/>
            <person name="Kauserud H."/>
        </authorList>
    </citation>
    <scope>NUCLEOTIDE SEQUENCE</scope>
    <source>
        <strain evidence="1">9144</strain>
    </source>
</reference>